<evidence type="ECO:0000256" key="7">
    <source>
        <dbReference type="SAM" id="Phobius"/>
    </source>
</evidence>
<dbReference type="FunFam" id="3.80.10.10:FF:002705">
    <property type="entry name" value="Predicted protein"/>
    <property type="match status" value="1"/>
</dbReference>
<feature type="compositionally biased region" description="Basic and acidic residues" evidence="6">
    <location>
        <begin position="72"/>
        <end position="81"/>
    </location>
</feature>
<dbReference type="KEGG" id="mbr:MONBRDRAFT_36839"/>
<dbReference type="Proteomes" id="UP000001357">
    <property type="component" value="Unassembled WGS sequence"/>
</dbReference>
<accession>A9UY35</accession>
<dbReference type="Pfam" id="PF13855">
    <property type="entry name" value="LRR_8"/>
    <property type="match status" value="1"/>
</dbReference>
<dbReference type="Pfam" id="PF00069">
    <property type="entry name" value="Pkinase"/>
    <property type="match status" value="1"/>
</dbReference>
<dbReference type="InterPro" id="IPR001245">
    <property type="entry name" value="Ser-Thr/Tyr_kinase_cat_dom"/>
</dbReference>
<evidence type="ECO:0000313" key="11">
    <source>
        <dbReference type="Proteomes" id="UP000001357"/>
    </source>
</evidence>
<evidence type="ECO:0000256" key="2">
    <source>
        <dbReference type="ARBA" id="ARBA00022737"/>
    </source>
</evidence>
<keyword evidence="7" id="KW-0472">Membrane</keyword>
<evidence type="ECO:0000256" key="5">
    <source>
        <dbReference type="SAM" id="Coils"/>
    </source>
</evidence>
<organism evidence="10 11">
    <name type="scientific">Monosiga brevicollis</name>
    <name type="common">Choanoflagellate</name>
    <dbReference type="NCBI Taxonomy" id="81824"/>
    <lineage>
        <taxon>Eukaryota</taxon>
        <taxon>Choanoflagellata</taxon>
        <taxon>Craspedida</taxon>
        <taxon>Salpingoecidae</taxon>
        <taxon>Monosiga</taxon>
    </lineage>
</organism>
<feature type="transmembrane region" description="Helical" evidence="7">
    <location>
        <begin position="875"/>
        <end position="902"/>
    </location>
</feature>
<dbReference type="GeneID" id="5890434"/>
<keyword evidence="2" id="KW-0677">Repeat</keyword>
<keyword evidence="1" id="KW-0433">Leucine-rich repeat</keyword>
<dbReference type="PANTHER" id="PTHR48056">
    <property type="entry name" value="LRR RECEPTOR-LIKE SERINE/THREONINE-PROTEIN KINASE-RELATED"/>
    <property type="match status" value="1"/>
</dbReference>
<dbReference type="PANTHER" id="PTHR48056:SF81">
    <property type="entry name" value="RECEPTOR PROTEIN-TYROSINE KINASE CEPR1"/>
    <property type="match status" value="1"/>
</dbReference>
<evidence type="ECO:0000256" key="4">
    <source>
        <dbReference type="ARBA" id="ARBA00022840"/>
    </source>
</evidence>
<feature type="region of interest" description="Disordered" evidence="6">
    <location>
        <begin position="65"/>
        <end position="86"/>
    </location>
</feature>
<dbReference type="GO" id="GO:0005524">
    <property type="term" value="F:ATP binding"/>
    <property type="evidence" value="ECO:0007669"/>
    <property type="project" value="UniProtKB-KW"/>
</dbReference>
<reference evidence="10 11" key="1">
    <citation type="journal article" date="2008" name="Nature">
        <title>The genome of the choanoflagellate Monosiga brevicollis and the origin of metazoans.</title>
        <authorList>
            <consortium name="JGI Sequencing"/>
            <person name="King N."/>
            <person name="Westbrook M.J."/>
            <person name="Young S.L."/>
            <person name="Kuo A."/>
            <person name="Abedin M."/>
            <person name="Chapman J."/>
            <person name="Fairclough S."/>
            <person name="Hellsten U."/>
            <person name="Isogai Y."/>
            <person name="Letunic I."/>
            <person name="Marr M."/>
            <person name="Pincus D."/>
            <person name="Putnam N."/>
            <person name="Rokas A."/>
            <person name="Wright K.J."/>
            <person name="Zuzow R."/>
            <person name="Dirks W."/>
            <person name="Good M."/>
            <person name="Goodstein D."/>
            <person name="Lemons D."/>
            <person name="Li W."/>
            <person name="Lyons J.B."/>
            <person name="Morris A."/>
            <person name="Nichols S."/>
            <person name="Richter D.J."/>
            <person name="Salamov A."/>
            <person name="Bork P."/>
            <person name="Lim W.A."/>
            <person name="Manning G."/>
            <person name="Miller W.T."/>
            <person name="McGinnis W."/>
            <person name="Shapiro H."/>
            <person name="Tjian R."/>
            <person name="Grigoriev I.V."/>
            <person name="Rokhsar D."/>
        </authorList>
    </citation>
    <scope>NUCLEOTIDE SEQUENCE [LARGE SCALE GENOMIC DNA]</scope>
    <source>
        <strain evidence="11">MX1 / ATCC 50154</strain>
    </source>
</reference>
<dbReference type="PROSITE" id="PS50011">
    <property type="entry name" value="PROTEIN_KINASE_DOM"/>
    <property type="match status" value="1"/>
</dbReference>
<evidence type="ECO:0000313" key="10">
    <source>
        <dbReference type="EMBL" id="EDQ89951.1"/>
    </source>
</evidence>
<dbReference type="InterPro" id="IPR001611">
    <property type="entry name" value="Leu-rich_rpt"/>
</dbReference>
<keyword evidence="11" id="KW-1185">Reference proteome</keyword>
<evidence type="ECO:0000256" key="3">
    <source>
        <dbReference type="ARBA" id="ARBA00022741"/>
    </source>
</evidence>
<sequence>MAPNPAVPAGCAWLVLTLATIAIATTSRGPAASPSAACSSATQACTVAELESVCTSQTWEDASTQFIPAHDSSSRDRREPLRSGPATVTCPLPTSRITASSNWRSCCTIGSALDVIGPLSCTVFGSANGAGIQFLDGPCVGWYEDLNISSLPDQCITYLAKLNQLELTFPPLVDADVWTVLPSLVNISSLTISGGVVQLETAGWTGSQISTLDLSNNALGVLLPNAWDMLPNLRTMDLSGNNMYAFSPTMFQSSTLLLNLDLSNNALQRLPPWTAQQHALISLELAHNYLTTLSADVLPAAPDLRSITLHHNNLASLEPDTFAHMLQIQRLDLSYNALTAISLEWFAHQQELNQIDLSFNAITSLPNVGLTNTALTSMALTDNSLTILPPLLLAKLNLNVLALDNNQLTVLPDTLTALSLNTFSAANNLLTTLPNGFFSSNNLQELSLNNNRIASLDNAVHSGSATINAIPLLDVSHNLLTTIPPALLGSASNIVKLNDNRLTELHPSSTPDSMTSLDVSENALTTLDERLWSAQSMLQFANLGFNQITHLPALPTSCSLAMLSLNDNPLQGWPAGLDNCSLVQLNISNTHLTLTQRQAAILANVNNLQAFNIDVDMNVISAMPFLDSLVLGGTFLCPRGGVLHLELPPTVTYLALTDTKCEVISIDAPGLRDLDLSGNSDMYEATVKGPNLITTVQLLRCNSLTQLNMPAIAELSLSDFPAGFTDALCLYQGSSILRLQAMQANTSTMDAFSKLLLRCGEVVGQLDLSNNPWLDDVEIFRAALQRPYVVNADTNLLGPDGQVHLTFQATAVMNRPSALQLYLAGLPVQCLTRGHFATARLLNGNSQPVAIHQYECSCAPGYAQSGTRCVSKTPFLATAAGVVTVVASTLAVTACLMALVLYGRRYMNLRGELHEAYDDLDIHQQLLAEKEDEVVRLKKAWEIEASELDLDGRLDLESPGASGEVHSGTWGNVRVAVKVLRASLAQFDERSREEFESEVAFLQKTRHPNLVRFFGAGTLSSGCPFLVLELVELGSYQKFLRNSLGPDLDFAIRLRILVDVCRGVGFLHSLGLIHRDLKPAISSTGLYAAHLHRFFLVMDDVGNILIDRIRGDLIAKVTDFGTLRTLMDTSMPMAERRAELKRQRQAARGDHSNTSSGIDAIDLSRSGGALSQASAAPSDPASSRTLTAAVGTPLYCAPEVLRGDEYHLPADMYSFGVTMWETATRALPDLLALTYGDQTPSGPFLSTLLRTIEEGHQLILDPEMDVPDGYADLMERCLQRDPALRPTCEETRHTLERLVAALHPEDDVEV</sequence>
<dbReference type="InterPro" id="IPR011009">
    <property type="entry name" value="Kinase-like_dom_sf"/>
</dbReference>
<dbReference type="SUPFAM" id="SSF56112">
    <property type="entry name" value="Protein kinase-like (PK-like)"/>
    <property type="match status" value="1"/>
</dbReference>
<dbReference type="GO" id="GO:0016020">
    <property type="term" value="C:membrane"/>
    <property type="evidence" value="ECO:0000318"/>
    <property type="project" value="GO_Central"/>
</dbReference>
<dbReference type="Pfam" id="PF07714">
    <property type="entry name" value="PK_Tyr_Ser-Thr"/>
    <property type="match status" value="1"/>
</dbReference>
<dbReference type="InterPro" id="IPR050647">
    <property type="entry name" value="Plant_LRR-RLKs"/>
</dbReference>
<dbReference type="Gene3D" id="1.10.510.10">
    <property type="entry name" value="Transferase(Phosphotransferase) domain 1"/>
    <property type="match status" value="1"/>
</dbReference>
<feature type="signal peptide" evidence="8">
    <location>
        <begin position="1"/>
        <end position="24"/>
    </location>
</feature>
<dbReference type="SUPFAM" id="SSF52047">
    <property type="entry name" value="RNI-like"/>
    <property type="match status" value="1"/>
</dbReference>
<dbReference type="PROSITE" id="PS51450">
    <property type="entry name" value="LRR"/>
    <property type="match status" value="3"/>
</dbReference>
<dbReference type="SMART" id="SM00369">
    <property type="entry name" value="LRR_TYP"/>
    <property type="match status" value="13"/>
</dbReference>
<feature type="domain" description="Protein kinase" evidence="9">
    <location>
        <begin position="951"/>
        <end position="1296"/>
    </location>
</feature>
<evidence type="ECO:0000256" key="6">
    <source>
        <dbReference type="SAM" id="MobiDB-lite"/>
    </source>
</evidence>
<dbReference type="Gene3D" id="3.80.10.10">
    <property type="entry name" value="Ribonuclease Inhibitor"/>
    <property type="match status" value="4"/>
</dbReference>
<dbReference type="Gene3D" id="3.30.200.20">
    <property type="entry name" value="Phosphorylase Kinase, domain 1"/>
    <property type="match status" value="1"/>
</dbReference>
<dbReference type="eggNOG" id="KOG0444">
    <property type="taxonomic scope" value="Eukaryota"/>
</dbReference>
<dbReference type="SUPFAM" id="SSF52058">
    <property type="entry name" value="L domain-like"/>
    <property type="match status" value="1"/>
</dbReference>
<dbReference type="InterPro" id="IPR000719">
    <property type="entry name" value="Prot_kinase_dom"/>
</dbReference>
<name>A9UY35_MONBE</name>
<keyword evidence="4" id="KW-0067">ATP-binding</keyword>
<feature type="region of interest" description="Disordered" evidence="6">
    <location>
        <begin position="1134"/>
        <end position="1159"/>
    </location>
</feature>
<dbReference type="InParanoid" id="A9UY35"/>
<evidence type="ECO:0000256" key="8">
    <source>
        <dbReference type="SAM" id="SignalP"/>
    </source>
</evidence>
<dbReference type="SMART" id="SM00364">
    <property type="entry name" value="LRR_BAC"/>
    <property type="match status" value="7"/>
</dbReference>
<evidence type="ECO:0000259" key="9">
    <source>
        <dbReference type="PROSITE" id="PS50011"/>
    </source>
</evidence>
<dbReference type="InterPro" id="IPR003591">
    <property type="entry name" value="Leu-rich_rpt_typical-subtyp"/>
</dbReference>
<dbReference type="RefSeq" id="XP_001745373.1">
    <property type="nucleotide sequence ID" value="XM_001745321.1"/>
</dbReference>
<keyword evidence="7" id="KW-1133">Transmembrane helix</keyword>
<feature type="compositionally biased region" description="Basic and acidic residues" evidence="6">
    <location>
        <begin position="1134"/>
        <end position="1151"/>
    </location>
</feature>
<feature type="coiled-coil region" evidence="5">
    <location>
        <begin position="913"/>
        <end position="940"/>
    </location>
</feature>
<evidence type="ECO:0000256" key="1">
    <source>
        <dbReference type="ARBA" id="ARBA00022614"/>
    </source>
</evidence>
<keyword evidence="3" id="KW-0547">Nucleotide-binding</keyword>
<dbReference type="EMBL" id="CH991549">
    <property type="protein sequence ID" value="EDQ89951.1"/>
    <property type="molecule type" value="Genomic_DNA"/>
</dbReference>
<proteinExistence type="predicted"/>
<dbReference type="InterPro" id="IPR032675">
    <property type="entry name" value="LRR_dom_sf"/>
</dbReference>
<keyword evidence="7" id="KW-0812">Transmembrane</keyword>
<dbReference type="STRING" id="81824.A9UY35"/>
<dbReference type="OMA" id="SGCPWLH"/>
<keyword evidence="5" id="KW-0175">Coiled coil</keyword>
<dbReference type="eggNOG" id="KOG0192">
    <property type="taxonomic scope" value="Eukaryota"/>
</dbReference>
<dbReference type="GO" id="GO:0004672">
    <property type="term" value="F:protein kinase activity"/>
    <property type="evidence" value="ECO:0007669"/>
    <property type="project" value="InterPro"/>
</dbReference>
<keyword evidence="8" id="KW-0732">Signal</keyword>
<gene>
    <name evidence="10" type="ORF">MONBRDRAFT_36839</name>
</gene>
<protein>
    <recommendedName>
        <fullName evidence="9">Protein kinase domain-containing protein</fullName>
    </recommendedName>
</protein>
<feature type="chain" id="PRO_5002745038" description="Protein kinase domain-containing protein" evidence="8">
    <location>
        <begin position="25"/>
        <end position="1310"/>
    </location>
</feature>